<dbReference type="Proteomes" id="UP000821853">
    <property type="component" value="Chromosome 3"/>
</dbReference>
<reference evidence="1 2" key="1">
    <citation type="journal article" date="2020" name="Cell">
        <title>Large-Scale Comparative Analyses of Tick Genomes Elucidate Their Genetic Diversity and Vector Capacities.</title>
        <authorList>
            <consortium name="Tick Genome and Microbiome Consortium (TIGMIC)"/>
            <person name="Jia N."/>
            <person name="Wang J."/>
            <person name="Shi W."/>
            <person name="Du L."/>
            <person name="Sun Y."/>
            <person name="Zhan W."/>
            <person name="Jiang J.F."/>
            <person name="Wang Q."/>
            <person name="Zhang B."/>
            <person name="Ji P."/>
            <person name="Bell-Sakyi L."/>
            <person name="Cui X.M."/>
            <person name="Yuan T.T."/>
            <person name="Jiang B.G."/>
            <person name="Yang W.F."/>
            <person name="Lam T.T."/>
            <person name="Chang Q.C."/>
            <person name="Ding S.J."/>
            <person name="Wang X.J."/>
            <person name="Zhu J.G."/>
            <person name="Ruan X.D."/>
            <person name="Zhao L."/>
            <person name="Wei J.T."/>
            <person name="Ye R.Z."/>
            <person name="Que T.C."/>
            <person name="Du C.H."/>
            <person name="Zhou Y.H."/>
            <person name="Cheng J.X."/>
            <person name="Dai P.F."/>
            <person name="Guo W.B."/>
            <person name="Han X.H."/>
            <person name="Huang E.J."/>
            <person name="Li L.F."/>
            <person name="Wei W."/>
            <person name="Gao Y.C."/>
            <person name="Liu J.Z."/>
            <person name="Shao H.Z."/>
            <person name="Wang X."/>
            <person name="Wang C.C."/>
            <person name="Yang T.C."/>
            <person name="Huo Q.B."/>
            <person name="Li W."/>
            <person name="Chen H.Y."/>
            <person name="Chen S.E."/>
            <person name="Zhou L.G."/>
            <person name="Ni X.B."/>
            <person name="Tian J.H."/>
            <person name="Sheng Y."/>
            <person name="Liu T."/>
            <person name="Pan Y.S."/>
            <person name="Xia L.Y."/>
            <person name="Li J."/>
            <person name="Zhao F."/>
            <person name="Cao W.C."/>
        </authorList>
    </citation>
    <scope>NUCLEOTIDE SEQUENCE [LARGE SCALE GENOMIC DNA]</scope>
    <source>
        <strain evidence="1">HaeL-2018</strain>
    </source>
</reference>
<protein>
    <submittedName>
        <fullName evidence="1">Uncharacterized protein</fullName>
    </submittedName>
</protein>
<keyword evidence="2" id="KW-1185">Reference proteome</keyword>
<name>A0A9J6GBC0_HAELO</name>
<gene>
    <name evidence="1" type="ORF">HPB48_012014</name>
</gene>
<evidence type="ECO:0000313" key="2">
    <source>
        <dbReference type="Proteomes" id="UP000821853"/>
    </source>
</evidence>
<proteinExistence type="predicted"/>
<organism evidence="1 2">
    <name type="scientific">Haemaphysalis longicornis</name>
    <name type="common">Bush tick</name>
    <dbReference type="NCBI Taxonomy" id="44386"/>
    <lineage>
        <taxon>Eukaryota</taxon>
        <taxon>Metazoa</taxon>
        <taxon>Ecdysozoa</taxon>
        <taxon>Arthropoda</taxon>
        <taxon>Chelicerata</taxon>
        <taxon>Arachnida</taxon>
        <taxon>Acari</taxon>
        <taxon>Parasitiformes</taxon>
        <taxon>Ixodida</taxon>
        <taxon>Ixodoidea</taxon>
        <taxon>Ixodidae</taxon>
        <taxon>Haemaphysalinae</taxon>
        <taxon>Haemaphysalis</taxon>
    </lineage>
</organism>
<dbReference type="AlphaFoldDB" id="A0A9J6GBC0"/>
<comment type="caution">
    <text evidence="1">The sequence shown here is derived from an EMBL/GenBank/DDBJ whole genome shotgun (WGS) entry which is preliminary data.</text>
</comment>
<evidence type="ECO:0000313" key="1">
    <source>
        <dbReference type="EMBL" id="KAH9371696.1"/>
    </source>
</evidence>
<accession>A0A9J6GBC0</accession>
<dbReference type="OrthoDB" id="6434684at2759"/>
<dbReference type="VEuPathDB" id="VectorBase:HLOH_040347"/>
<sequence length="135" mass="15350">MMMWQRHKDSLSAHFCETYVRYLGAKDRKDRAHCFSCTSCKDSGRKSVSRLLSKGCFFLIFDIGKQIYDVVSASANLLYEHLRRGVSPLHEEYGDISDEGLHKSIRRNVGATWSDLTLTLNTDSFPMFSSSKASV</sequence>
<dbReference type="EMBL" id="JABSTR010000005">
    <property type="protein sequence ID" value="KAH9371696.1"/>
    <property type="molecule type" value="Genomic_DNA"/>
</dbReference>